<reference evidence="2" key="1">
    <citation type="submission" date="2021-02" db="EMBL/GenBank/DDBJ databases">
        <authorList>
            <person name="Nowell W R."/>
        </authorList>
    </citation>
    <scope>NUCLEOTIDE SEQUENCE</scope>
</reference>
<dbReference type="AlphaFoldDB" id="A0A813QQF9"/>
<dbReference type="Proteomes" id="UP000681722">
    <property type="component" value="Unassembled WGS sequence"/>
</dbReference>
<dbReference type="OrthoDB" id="10017135at2759"/>
<feature type="compositionally biased region" description="Low complexity" evidence="1">
    <location>
        <begin position="53"/>
        <end position="66"/>
    </location>
</feature>
<feature type="region of interest" description="Disordered" evidence="1">
    <location>
        <begin position="53"/>
        <end position="90"/>
    </location>
</feature>
<sequence>MIKLMVYRQRLKNLQVVLWNAIKTVRYRHLSLILLEYVHSIIPHAFEKTLSTTATSTKTRSKNTSATKHKLPPSTNWTKKSIVEEESEEEENEELEIMSILFLSFDNSVDKIGLHLYDILNSNYLNKKLLQVHHHYCRVASFCSSKQLFLLQAHDDQTKNFEQIITSTLKNDCLSTNDILALIILVDIATTQVHFKYKSKIDYFLRYLRTFYPLHPILTFFFHSKHILYKSPLTCFNFAFMLSTLYPIVDGIIFYDIDEHNLNDEEYYTHIAQNISTLFLPVSSLRNNNMNKSVCIELLQLIQHLVINEDLKLIDFTLIKLPLSGSDSLNCLRKKYSQSWSQQNNIRKCFSSILISRGKLANQSCTKDHLVALERILEITTSNKDELMNCLDIWNHDDESKSTWTVLVNHTYVIEIILEDILKPCKAKMMMNNAYFYWLKKKYNNLINIEQDINNALNICEQITDHYKQWI</sequence>
<dbReference type="Proteomes" id="UP000663829">
    <property type="component" value="Unassembled WGS sequence"/>
</dbReference>
<evidence type="ECO:0000313" key="2">
    <source>
        <dbReference type="EMBL" id="CAF0770882.1"/>
    </source>
</evidence>
<comment type="caution">
    <text evidence="2">The sequence shown here is derived from an EMBL/GenBank/DDBJ whole genome shotgun (WGS) entry which is preliminary data.</text>
</comment>
<organism evidence="2 4">
    <name type="scientific">Didymodactylos carnosus</name>
    <dbReference type="NCBI Taxonomy" id="1234261"/>
    <lineage>
        <taxon>Eukaryota</taxon>
        <taxon>Metazoa</taxon>
        <taxon>Spiralia</taxon>
        <taxon>Gnathifera</taxon>
        <taxon>Rotifera</taxon>
        <taxon>Eurotatoria</taxon>
        <taxon>Bdelloidea</taxon>
        <taxon>Philodinida</taxon>
        <taxon>Philodinidae</taxon>
        <taxon>Didymodactylos</taxon>
    </lineage>
</organism>
<evidence type="ECO:0000256" key="1">
    <source>
        <dbReference type="SAM" id="MobiDB-lite"/>
    </source>
</evidence>
<proteinExistence type="predicted"/>
<keyword evidence="4" id="KW-1185">Reference proteome</keyword>
<dbReference type="EMBL" id="CAJNOQ010000197">
    <property type="protein sequence ID" value="CAF0770882.1"/>
    <property type="molecule type" value="Genomic_DNA"/>
</dbReference>
<evidence type="ECO:0000313" key="3">
    <source>
        <dbReference type="EMBL" id="CAF3553004.1"/>
    </source>
</evidence>
<protein>
    <submittedName>
        <fullName evidence="2">Uncharacterized protein</fullName>
    </submittedName>
</protein>
<accession>A0A813QQF9</accession>
<gene>
    <name evidence="2" type="ORF">GPM918_LOCUS1918</name>
    <name evidence="3" type="ORF">SRO942_LOCUS1918</name>
</gene>
<name>A0A813QQF9_9BILA</name>
<dbReference type="EMBL" id="CAJOBC010000197">
    <property type="protein sequence ID" value="CAF3553004.1"/>
    <property type="molecule type" value="Genomic_DNA"/>
</dbReference>
<evidence type="ECO:0000313" key="4">
    <source>
        <dbReference type="Proteomes" id="UP000663829"/>
    </source>
</evidence>